<feature type="transmembrane region" description="Helical" evidence="7">
    <location>
        <begin position="110"/>
        <end position="127"/>
    </location>
</feature>
<dbReference type="AlphaFoldDB" id="E3T692"/>
<evidence type="ECO:0000256" key="5">
    <source>
        <dbReference type="ARBA" id="ARBA00022989"/>
    </source>
</evidence>
<dbReference type="PANTHER" id="PTHR43266:SF2">
    <property type="entry name" value="MAJOR FACILITATOR SUPERFAMILY (MFS) PROFILE DOMAIN-CONTAINING PROTEIN"/>
    <property type="match status" value="1"/>
</dbReference>
<evidence type="ECO:0000256" key="3">
    <source>
        <dbReference type="ARBA" id="ARBA00022475"/>
    </source>
</evidence>
<dbReference type="PRINTS" id="PR01988">
    <property type="entry name" value="EXPORTERBACE"/>
</dbReference>
<keyword evidence="5 7" id="KW-1133">Transmembrane helix</keyword>
<dbReference type="EMBL" id="GU260701">
    <property type="protein sequence ID" value="ADC35836.1"/>
    <property type="molecule type" value="Genomic_DNA"/>
</dbReference>
<evidence type="ECO:0000256" key="2">
    <source>
        <dbReference type="ARBA" id="ARBA00022448"/>
    </source>
</evidence>
<accession>E3T692</accession>
<evidence type="ECO:0000256" key="4">
    <source>
        <dbReference type="ARBA" id="ARBA00022692"/>
    </source>
</evidence>
<evidence type="ECO:0000256" key="1">
    <source>
        <dbReference type="ARBA" id="ARBA00004651"/>
    </source>
</evidence>
<evidence type="ECO:0000313" key="8">
    <source>
        <dbReference type="EMBL" id="ADC35836.1"/>
    </source>
</evidence>
<feature type="transmembrane region" description="Helical" evidence="7">
    <location>
        <begin position="331"/>
        <end position="356"/>
    </location>
</feature>
<dbReference type="InterPro" id="IPR010290">
    <property type="entry name" value="TM_effector"/>
</dbReference>
<feature type="transmembrane region" description="Helical" evidence="7">
    <location>
        <begin position="155"/>
        <end position="173"/>
    </location>
</feature>
<dbReference type="InterPro" id="IPR022324">
    <property type="entry name" value="Bacilysin_exporter_BacE_put"/>
</dbReference>
<keyword evidence="6 7" id="KW-0472">Membrane</keyword>
<keyword evidence="3" id="KW-1003">Cell membrane</keyword>
<feature type="transmembrane region" description="Helical" evidence="7">
    <location>
        <begin position="273"/>
        <end position="295"/>
    </location>
</feature>
<evidence type="ECO:0000256" key="7">
    <source>
        <dbReference type="SAM" id="Phobius"/>
    </source>
</evidence>
<keyword evidence="2" id="KW-0813">Transport</keyword>
<dbReference type="InterPro" id="IPR036259">
    <property type="entry name" value="MFS_trans_sf"/>
</dbReference>
<feature type="transmembrane region" description="Helical" evidence="7">
    <location>
        <begin position="399"/>
        <end position="419"/>
    </location>
</feature>
<sequence>MVSTPVTLRSYWRLVRGNPNFRRLWLAQIVSEIGDWFYTLAVYTLLLELTGKAQSVGLAVALQVLPQTLVGPTAGVVNDRLRRRQVMISADLVRAVIVACMLLARTRGSIWMVYPLLFVETVMWGFFEPARSAVIPNIVPAEDIVVANTLSATTWSFNLAIGATMGGIAGVLFGRETVFVLNALSFLMSAFLIGRMVFHEPHAAAAAPLRARDLVDFTPILEGIRYVRRDPRLLATVFLKGGVGMLGANWVIFPIMGARVFPVTIRGLDPSRGAMLGMSLLMGARGVGALLGPLLSAGWAAGKGPRMRKGILVAFLLSAIGYMGLSRAPVVALACACVVLSHAGGSVVWVFSTTLLQRYTEDRFRGRVFSADLGFCMLAIATTSYIASLAVDAGVSVRTVALATGIAMLIPAGAWFWALRRWQDNS</sequence>
<dbReference type="GO" id="GO:0005886">
    <property type="term" value="C:plasma membrane"/>
    <property type="evidence" value="ECO:0007669"/>
    <property type="project" value="UniProtKB-SubCell"/>
</dbReference>
<reference evidence="8" key="1">
    <citation type="submission" date="2009-12" db="EMBL/GenBank/DDBJ databases">
        <authorList>
            <person name="Kielak A."/>
            <person name="van Veen J.A."/>
            <person name="Kowalchuk G.A."/>
        </authorList>
    </citation>
    <scope>NUCLEOTIDE SEQUENCE</scope>
</reference>
<dbReference type="CDD" id="cd06173">
    <property type="entry name" value="MFS_MefA_like"/>
    <property type="match status" value="1"/>
</dbReference>
<dbReference type="Pfam" id="PF05977">
    <property type="entry name" value="MFS_3"/>
    <property type="match status" value="1"/>
</dbReference>
<evidence type="ECO:0000256" key="6">
    <source>
        <dbReference type="ARBA" id="ARBA00023136"/>
    </source>
</evidence>
<dbReference type="PANTHER" id="PTHR43266">
    <property type="entry name" value="MACROLIDE-EFFLUX PROTEIN"/>
    <property type="match status" value="1"/>
</dbReference>
<proteinExistence type="predicted"/>
<feature type="transmembrane region" description="Helical" evidence="7">
    <location>
        <begin position="233"/>
        <end position="253"/>
    </location>
</feature>
<protein>
    <submittedName>
        <fullName evidence="8">Major facilitator transporter</fullName>
    </submittedName>
</protein>
<reference evidence="8" key="2">
    <citation type="journal article" date="2010" name="Appl. Environ. Microbiol.">
        <title>Comparative analysis of acidobacterial genomic fragments from terrestrial and aquatic metagenomic libraries, with emphasis on acidobacteria subdivision 6.</title>
        <authorList>
            <person name="Kielak A.M."/>
            <person name="van Veen J.A."/>
            <person name="Kowalchuk G.A."/>
        </authorList>
    </citation>
    <scope>NUCLEOTIDE SEQUENCE</scope>
</reference>
<feature type="transmembrane region" description="Helical" evidence="7">
    <location>
        <begin position="307"/>
        <end position="325"/>
    </location>
</feature>
<feature type="transmembrane region" description="Helical" evidence="7">
    <location>
        <begin position="368"/>
        <end position="387"/>
    </location>
</feature>
<organism evidence="8">
    <name type="scientific">uncultured bacterium 89</name>
    <dbReference type="NCBI Taxonomy" id="698393"/>
    <lineage>
        <taxon>Bacteria</taxon>
        <taxon>environmental samples</taxon>
    </lineage>
</organism>
<comment type="subcellular location">
    <subcellularLocation>
        <location evidence="1">Cell membrane</location>
        <topology evidence="1">Multi-pass membrane protein</topology>
    </subcellularLocation>
</comment>
<name>E3T692_9BACT</name>
<keyword evidence="4 7" id="KW-0812">Transmembrane</keyword>
<dbReference type="SUPFAM" id="SSF103473">
    <property type="entry name" value="MFS general substrate transporter"/>
    <property type="match status" value="1"/>
</dbReference>
<dbReference type="Gene3D" id="1.20.1250.20">
    <property type="entry name" value="MFS general substrate transporter like domains"/>
    <property type="match status" value="1"/>
</dbReference>